<evidence type="ECO:0000256" key="5">
    <source>
        <dbReference type="ARBA" id="ARBA00024867"/>
    </source>
</evidence>
<feature type="domain" description="OmpR/PhoB-type" evidence="9">
    <location>
        <begin position="126"/>
        <end position="223"/>
    </location>
</feature>
<dbReference type="SUPFAM" id="SSF46894">
    <property type="entry name" value="C-terminal effector domain of the bipartite response regulators"/>
    <property type="match status" value="1"/>
</dbReference>
<comment type="function">
    <text evidence="5">May play the central regulatory role in sporulation. It may be an element of the effector pathway responsible for the activation of sporulation genes in response to nutritional stress. Spo0A may act in concert with spo0H (a sigma factor) to control the expression of some genes that are critical to the sporulation process.</text>
</comment>
<dbReference type="GO" id="GO:0006355">
    <property type="term" value="P:regulation of DNA-templated transcription"/>
    <property type="evidence" value="ECO:0007669"/>
    <property type="project" value="InterPro"/>
</dbReference>
<dbReference type="InterPro" id="IPR011006">
    <property type="entry name" value="CheY-like_superfamily"/>
</dbReference>
<dbReference type="OrthoDB" id="9790442at2"/>
<protein>
    <recommendedName>
        <fullName evidence="1">Stage 0 sporulation protein A homolog</fullName>
    </recommendedName>
</protein>
<dbReference type="EMBL" id="SLXA01000001">
    <property type="protein sequence ID" value="TCO86468.1"/>
    <property type="molecule type" value="Genomic_DNA"/>
</dbReference>
<evidence type="ECO:0000256" key="7">
    <source>
        <dbReference type="PROSITE-ProRule" id="PRU01091"/>
    </source>
</evidence>
<dbReference type="RefSeq" id="WP_132087665.1">
    <property type="nucleotide sequence ID" value="NZ_JANKAQ010000002.1"/>
</dbReference>
<dbReference type="PROSITE" id="PS51755">
    <property type="entry name" value="OMPR_PHOB"/>
    <property type="match status" value="1"/>
</dbReference>
<dbReference type="Gene3D" id="1.10.10.10">
    <property type="entry name" value="Winged helix-like DNA-binding domain superfamily/Winged helix DNA-binding domain"/>
    <property type="match status" value="1"/>
</dbReference>
<dbReference type="GO" id="GO:0032993">
    <property type="term" value="C:protein-DNA complex"/>
    <property type="evidence" value="ECO:0007669"/>
    <property type="project" value="TreeGrafter"/>
</dbReference>
<dbReference type="CDD" id="cd18159">
    <property type="entry name" value="REC_OmpR_NsrR-like"/>
    <property type="match status" value="1"/>
</dbReference>
<sequence length="223" mass="25673">MYRILIVEDDMGIASAMKKQIEMWDLEVSCVENFRNVLEEFSEFAPQLVLLDISLPFYNGYYWCAEIRKFSKIPIIFISSASDNMNIVMAMNMGGDDFIAKPFDLNVLTAKIQAILRRTYDFGGQMTILQHRGAMLNTSDASLTYNGERIELTKNDYRILRTLMENKGKVVSRDTLMERLWETDSFVDENALTVNIARLRKKLEQVGLMEFIVTKKGMGYLIG</sequence>
<dbReference type="InterPro" id="IPR001789">
    <property type="entry name" value="Sig_transdc_resp-reg_receiver"/>
</dbReference>
<dbReference type="Proteomes" id="UP000295711">
    <property type="component" value="Unassembled WGS sequence"/>
</dbReference>
<reference evidence="10 11" key="1">
    <citation type="submission" date="2019-03" db="EMBL/GenBank/DDBJ databases">
        <title>Genomic Encyclopedia of Type Strains, Phase IV (KMG-IV): sequencing the most valuable type-strain genomes for metagenomic binning, comparative biology and taxonomic classification.</title>
        <authorList>
            <person name="Goeker M."/>
        </authorList>
    </citation>
    <scope>NUCLEOTIDE SEQUENCE [LARGE SCALE GENOMIC DNA]</scope>
    <source>
        <strain evidence="10 11">DSM 28559</strain>
    </source>
</reference>
<dbReference type="GO" id="GO:0005829">
    <property type="term" value="C:cytosol"/>
    <property type="evidence" value="ECO:0007669"/>
    <property type="project" value="TreeGrafter"/>
</dbReference>
<dbReference type="InterPro" id="IPR039420">
    <property type="entry name" value="WalR-like"/>
</dbReference>
<feature type="modified residue" description="4-aspartylphosphate" evidence="6">
    <location>
        <position position="52"/>
    </location>
</feature>
<accession>A0A4V2SE32</accession>
<evidence type="ECO:0000259" key="8">
    <source>
        <dbReference type="PROSITE" id="PS50110"/>
    </source>
</evidence>
<evidence type="ECO:0000259" key="9">
    <source>
        <dbReference type="PROSITE" id="PS51755"/>
    </source>
</evidence>
<evidence type="ECO:0000313" key="11">
    <source>
        <dbReference type="Proteomes" id="UP000295711"/>
    </source>
</evidence>
<dbReference type="Pfam" id="PF00486">
    <property type="entry name" value="Trans_reg_C"/>
    <property type="match status" value="1"/>
</dbReference>
<dbReference type="PANTHER" id="PTHR48111">
    <property type="entry name" value="REGULATOR OF RPOS"/>
    <property type="match status" value="1"/>
</dbReference>
<evidence type="ECO:0000313" key="10">
    <source>
        <dbReference type="EMBL" id="TCO86468.1"/>
    </source>
</evidence>
<dbReference type="Gene3D" id="3.40.50.2300">
    <property type="match status" value="1"/>
</dbReference>
<dbReference type="SMART" id="SM00862">
    <property type="entry name" value="Trans_reg_C"/>
    <property type="match status" value="1"/>
</dbReference>
<dbReference type="AlphaFoldDB" id="A0A4V2SE32"/>
<dbReference type="InterPro" id="IPR001867">
    <property type="entry name" value="OmpR/PhoB-type_DNA-bd"/>
</dbReference>
<evidence type="ECO:0000256" key="4">
    <source>
        <dbReference type="ARBA" id="ARBA00023163"/>
    </source>
</evidence>
<dbReference type="GO" id="GO:0000976">
    <property type="term" value="F:transcription cis-regulatory region binding"/>
    <property type="evidence" value="ECO:0007669"/>
    <property type="project" value="TreeGrafter"/>
</dbReference>
<evidence type="ECO:0000256" key="6">
    <source>
        <dbReference type="PROSITE-ProRule" id="PRU00169"/>
    </source>
</evidence>
<keyword evidence="3 7" id="KW-0238">DNA-binding</keyword>
<dbReference type="InterPro" id="IPR036388">
    <property type="entry name" value="WH-like_DNA-bd_sf"/>
</dbReference>
<feature type="DNA-binding region" description="OmpR/PhoB-type" evidence="7">
    <location>
        <begin position="126"/>
        <end position="223"/>
    </location>
</feature>
<gene>
    <name evidence="10" type="ORF">EV212_101255</name>
</gene>
<dbReference type="GO" id="GO:0000156">
    <property type="term" value="F:phosphorelay response regulator activity"/>
    <property type="evidence" value="ECO:0007669"/>
    <property type="project" value="TreeGrafter"/>
</dbReference>
<keyword evidence="11" id="KW-1185">Reference proteome</keyword>
<dbReference type="Pfam" id="PF00072">
    <property type="entry name" value="Response_reg"/>
    <property type="match status" value="1"/>
</dbReference>
<dbReference type="InterPro" id="IPR016032">
    <property type="entry name" value="Sig_transdc_resp-reg_C-effctor"/>
</dbReference>
<dbReference type="SUPFAM" id="SSF52172">
    <property type="entry name" value="CheY-like"/>
    <property type="match status" value="1"/>
</dbReference>
<evidence type="ECO:0000256" key="2">
    <source>
        <dbReference type="ARBA" id="ARBA00023015"/>
    </source>
</evidence>
<evidence type="ECO:0000256" key="3">
    <source>
        <dbReference type="ARBA" id="ARBA00023125"/>
    </source>
</evidence>
<proteinExistence type="predicted"/>
<dbReference type="PANTHER" id="PTHR48111:SF43">
    <property type="entry name" value="STAGE 0 SPORULATION PROTEIN A HOMOLOG"/>
    <property type="match status" value="1"/>
</dbReference>
<name>A0A4V2SE32_9FIRM</name>
<keyword evidence="2" id="KW-0805">Transcription regulation</keyword>
<dbReference type="PROSITE" id="PS50110">
    <property type="entry name" value="RESPONSE_REGULATORY"/>
    <property type="match status" value="1"/>
</dbReference>
<evidence type="ECO:0000256" key="1">
    <source>
        <dbReference type="ARBA" id="ARBA00018672"/>
    </source>
</evidence>
<dbReference type="CDD" id="cd00383">
    <property type="entry name" value="trans_reg_C"/>
    <property type="match status" value="1"/>
</dbReference>
<organism evidence="10 11">
    <name type="scientific">Frisingicoccus caecimuris</name>
    <dbReference type="NCBI Taxonomy" id="1796636"/>
    <lineage>
        <taxon>Bacteria</taxon>
        <taxon>Bacillati</taxon>
        <taxon>Bacillota</taxon>
        <taxon>Clostridia</taxon>
        <taxon>Lachnospirales</taxon>
        <taxon>Lachnospiraceae</taxon>
        <taxon>Frisingicoccus</taxon>
    </lineage>
</organism>
<comment type="caution">
    <text evidence="10">The sequence shown here is derived from an EMBL/GenBank/DDBJ whole genome shotgun (WGS) entry which is preliminary data.</text>
</comment>
<dbReference type="SMART" id="SM00448">
    <property type="entry name" value="REC"/>
    <property type="match status" value="1"/>
</dbReference>
<keyword evidence="6" id="KW-0597">Phosphoprotein</keyword>
<keyword evidence="4" id="KW-0804">Transcription</keyword>
<feature type="domain" description="Response regulatory" evidence="8">
    <location>
        <begin position="3"/>
        <end position="116"/>
    </location>
</feature>